<evidence type="ECO:0000256" key="5">
    <source>
        <dbReference type="ARBA" id="ARBA00022692"/>
    </source>
</evidence>
<protein>
    <recommendedName>
        <fullName evidence="10">Tripartite ATP-independent periplasmic transporters DctQ component domain-containing protein</fullName>
    </recommendedName>
</protein>
<dbReference type="STRING" id="889306.KP78_02900"/>
<dbReference type="PANTHER" id="PTHR35011:SF2">
    <property type="entry name" value="2,3-DIKETO-L-GULONATE TRAP TRANSPORTER SMALL PERMEASE PROTEIN YIAM"/>
    <property type="match status" value="1"/>
</dbReference>
<keyword evidence="5 9" id="KW-0812">Transmembrane</keyword>
<dbReference type="Proteomes" id="UP000031938">
    <property type="component" value="Unassembled WGS sequence"/>
</dbReference>
<keyword evidence="12" id="KW-1185">Reference proteome</keyword>
<evidence type="ECO:0000256" key="3">
    <source>
        <dbReference type="ARBA" id="ARBA00022475"/>
    </source>
</evidence>
<keyword evidence="6 9" id="KW-1133">Transmembrane helix</keyword>
<dbReference type="GO" id="GO:0015740">
    <property type="term" value="P:C4-dicarboxylate transport"/>
    <property type="evidence" value="ECO:0007669"/>
    <property type="project" value="TreeGrafter"/>
</dbReference>
<accession>A0A0C2RNR8</accession>
<feature type="transmembrane region" description="Helical" evidence="9">
    <location>
        <begin position="127"/>
        <end position="152"/>
    </location>
</feature>
<keyword evidence="4" id="KW-0997">Cell inner membrane</keyword>
<dbReference type="GO" id="GO:0005886">
    <property type="term" value="C:plasma membrane"/>
    <property type="evidence" value="ECO:0007669"/>
    <property type="project" value="UniProtKB-SubCell"/>
</dbReference>
<evidence type="ECO:0000256" key="7">
    <source>
        <dbReference type="ARBA" id="ARBA00023136"/>
    </source>
</evidence>
<feature type="transmembrane region" description="Helical" evidence="9">
    <location>
        <begin position="7"/>
        <end position="35"/>
    </location>
</feature>
<dbReference type="OrthoDB" id="9815614at2"/>
<comment type="subcellular location">
    <subcellularLocation>
        <location evidence="1">Cell inner membrane</location>
        <topology evidence="1">Multi-pass membrane protein</topology>
    </subcellularLocation>
</comment>
<keyword evidence="7 9" id="KW-0472">Membrane</keyword>
<organism evidence="11 12">
    <name type="scientific">Jeotgalibacillus soli</name>
    <dbReference type="NCBI Taxonomy" id="889306"/>
    <lineage>
        <taxon>Bacteria</taxon>
        <taxon>Bacillati</taxon>
        <taxon>Bacillota</taxon>
        <taxon>Bacilli</taxon>
        <taxon>Bacillales</taxon>
        <taxon>Caryophanaceae</taxon>
        <taxon>Jeotgalibacillus</taxon>
    </lineage>
</organism>
<feature type="transmembrane region" description="Helical" evidence="9">
    <location>
        <begin position="86"/>
        <end position="107"/>
    </location>
</feature>
<feature type="domain" description="Tripartite ATP-independent periplasmic transporters DctQ component" evidence="10">
    <location>
        <begin position="23"/>
        <end position="150"/>
    </location>
</feature>
<dbReference type="RefSeq" id="WP_052474446.1">
    <property type="nucleotide sequence ID" value="NZ_JXRP01000006.1"/>
</dbReference>
<dbReference type="AlphaFoldDB" id="A0A0C2RNR8"/>
<dbReference type="EMBL" id="JXRP01000006">
    <property type="protein sequence ID" value="KIL51920.1"/>
    <property type="molecule type" value="Genomic_DNA"/>
</dbReference>
<dbReference type="InterPro" id="IPR055348">
    <property type="entry name" value="DctQ"/>
</dbReference>
<sequence>MEKTLKYLNLLLNSVIVLIFVTMVGLVFLNVVMRYAFDSGITWSEELARYLFVWVVFLGAVVAMKEKGHLGVDVLVSMVPLKAQKVLYLISNTIIIIVLSLFIDGLFKMIELNKMITGPATGIPEVVFYLAGVVSSVLMIAIVAVQTIRFVFFNQDAPPWVKNNPLMGLKEGANKK</sequence>
<keyword evidence="3" id="KW-1003">Cell membrane</keyword>
<feature type="transmembrane region" description="Helical" evidence="9">
    <location>
        <begin position="47"/>
        <end position="65"/>
    </location>
</feature>
<dbReference type="PATRIC" id="fig|889306.3.peg.293"/>
<dbReference type="PANTHER" id="PTHR35011">
    <property type="entry name" value="2,3-DIKETO-L-GULONATE TRAP TRANSPORTER SMALL PERMEASE PROTEIN YIAM"/>
    <property type="match status" value="1"/>
</dbReference>
<reference evidence="11 12" key="1">
    <citation type="submission" date="2015-01" db="EMBL/GenBank/DDBJ databases">
        <title>Genome sequencing of Jeotgalibacillus soli.</title>
        <authorList>
            <person name="Goh K.M."/>
            <person name="Chan K.-G."/>
            <person name="Yaakop A.S."/>
            <person name="Ee R."/>
            <person name="Gan H.M."/>
            <person name="Chan C.S."/>
        </authorList>
    </citation>
    <scope>NUCLEOTIDE SEQUENCE [LARGE SCALE GENOMIC DNA]</scope>
    <source>
        <strain evidence="11 12">P9</strain>
    </source>
</reference>
<evidence type="ECO:0000256" key="9">
    <source>
        <dbReference type="SAM" id="Phobius"/>
    </source>
</evidence>
<gene>
    <name evidence="11" type="ORF">KP78_02900</name>
</gene>
<comment type="caution">
    <text evidence="11">The sequence shown here is derived from an EMBL/GenBank/DDBJ whole genome shotgun (WGS) entry which is preliminary data.</text>
</comment>
<dbReference type="Pfam" id="PF04290">
    <property type="entry name" value="DctQ"/>
    <property type="match status" value="1"/>
</dbReference>
<keyword evidence="2" id="KW-0813">Transport</keyword>
<evidence type="ECO:0000256" key="2">
    <source>
        <dbReference type="ARBA" id="ARBA00022448"/>
    </source>
</evidence>
<comment type="similarity">
    <text evidence="8">Belongs to the TRAP transporter small permease family.</text>
</comment>
<evidence type="ECO:0000256" key="1">
    <source>
        <dbReference type="ARBA" id="ARBA00004429"/>
    </source>
</evidence>
<evidence type="ECO:0000313" key="12">
    <source>
        <dbReference type="Proteomes" id="UP000031938"/>
    </source>
</evidence>
<evidence type="ECO:0000259" key="10">
    <source>
        <dbReference type="Pfam" id="PF04290"/>
    </source>
</evidence>
<name>A0A0C2RNR8_9BACL</name>
<evidence type="ECO:0000256" key="6">
    <source>
        <dbReference type="ARBA" id="ARBA00022989"/>
    </source>
</evidence>
<proteinExistence type="inferred from homology"/>
<dbReference type="GO" id="GO:0022857">
    <property type="term" value="F:transmembrane transporter activity"/>
    <property type="evidence" value="ECO:0007669"/>
    <property type="project" value="TreeGrafter"/>
</dbReference>
<dbReference type="InterPro" id="IPR007387">
    <property type="entry name" value="TRAP_DctQ"/>
</dbReference>
<evidence type="ECO:0000313" key="11">
    <source>
        <dbReference type="EMBL" id="KIL51920.1"/>
    </source>
</evidence>
<evidence type="ECO:0000256" key="4">
    <source>
        <dbReference type="ARBA" id="ARBA00022519"/>
    </source>
</evidence>
<evidence type="ECO:0000256" key="8">
    <source>
        <dbReference type="ARBA" id="ARBA00038436"/>
    </source>
</evidence>